<feature type="transmembrane region" description="Helical" evidence="1">
    <location>
        <begin position="9"/>
        <end position="25"/>
    </location>
</feature>
<dbReference type="RefSeq" id="WP_256945551.1">
    <property type="nucleotide sequence ID" value="NZ_JANHNZ010000008.1"/>
</dbReference>
<keyword evidence="1" id="KW-0812">Transmembrane</keyword>
<accession>A0ABT1WQE0</accession>
<evidence type="ECO:0000256" key="1">
    <source>
        <dbReference type="SAM" id="Phobius"/>
    </source>
</evidence>
<feature type="transmembrane region" description="Helical" evidence="1">
    <location>
        <begin position="31"/>
        <end position="50"/>
    </location>
</feature>
<reference evidence="2" key="2">
    <citation type="journal article" date="2023" name="Curr. Microbiol.">
        <title>Granulicatella seriolae sp. nov., a Novel Facultative Anaerobe Isolated from Yellowtail Marine Fish.</title>
        <authorList>
            <person name="Lee M."/>
            <person name="Choi Y.J."/>
            <person name="Farooq A."/>
            <person name="Jeong J.B."/>
            <person name="Jung M.Y."/>
        </authorList>
    </citation>
    <scope>NUCLEOTIDE SEQUENCE</scope>
    <source>
        <strain evidence="2">S8</strain>
    </source>
</reference>
<keyword evidence="3" id="KW-1185">Reference proteome</keyword>
<comment type="caution">
    <text evidence="2">The sequence shown here is derived from an EMBL/GenBank/DDBJ whole genome shotgun (WGS) entry which is preliminary data.</text>
</comment>
<protein>
    <submittedName>
        <fullName evidence="2">Uncharacterized protein</fullName>
    </submittedName>
</protein>
<gene>
    <name evidence="2" type="ORF">NPA36_07730</name>
</gene>
<reference evidence="2" key="3">
    <citation type="journal article" date="2023" name="Microbiol. Resour. Announc.">
        <title>Draft Genome Sequence of Granulicatella sp. Strain S8, Isolated from a Marine Fish, Seriola quinqueradiata.</title>
        <authorList>
            <person name="Lee M."/>
            <person name="Farooq A."/>
            <person name="Jeong J.B."/>
            <person name="Jung M.Y."/>
        </authorList>
    </citation>
    <scope>NUCLEOTIDE SEQUENCE</scope>
    <source>
        <strain evidence="2">S8</strain>
    </source>
</reference>
<dbReference type="Proteomes" id="UP001059480">
    <property type="component" value="Unassembled WGS sequence"/>
</dbReference>
<sequence>MKKEDTRELLVYLLIFALIIIQYFLPSPYNTISFILALVINVIYLGKHLHKNTLTKFDFALTTILLVLTVTNFFI</sequence>
<keyword evidence="1" id="KW-0472">Membrane</keyword>
<evidence type="ECO:0000313" key="3">
    <source>
        <dbReference type="Proteomes" id="UP001059480"/>
    </source>
</evidence>
<name>A0ABT1WQE0_9LACT</name>
<dbReference type="EMBL" id="JANHNZ010000008">
    <property type="protein sequence ID" value="MCQ9210439.1"/>
    <property type="molecule type" value="Genomic_DNA"/>
</dbReference>
<proteinExistence type="predicted"/>
<organism evidence="2 3">
    <name type="scientific">Granulicatella seriolae</name>
    <dbReference type="NCBI Taxonomy" id="2967226"/>
    <lineage>
        <taxon>Bacteria</taxon>
        <taxon>Bacillati</taxon>
        <taxon>Bacillota</taxon>
        <taxon>Bacilli</taxon>
        <taxon>Lactobacillales</taxon>
        <taxon>Carnobacteriaceae</taxon>
        <taxon>Granulicatella</taxon>
    </lineage>
</organism>
<evidence type="ECO:0000313" key="2">
    <source>
        <dbReference type="EMBL" id="MCQ9210439.1"/>
    </source>
</evidence>
<feature type="transmembrane region" description="Helical" evidence="1">
    <location>
        <begin position="57"/>
        <end position="74"/>
    </location>
</feature>
<keyword evidence="1" id="KW-1133">Transmembrane helix</keyword>
<reference evidence="2" key="1">
    <citation type="submission" date="2022-07" db="EMBL/GenBank/DDBJ databases">
        <authorList>
            <person name="Jung M.-Y."/>
            <person name="Lee M."/>
        </authorList>
    </citation>
    <scope>NUCLEOTIDE SEQUENCE</scope>
    <source>
        <strain evidence="2">S8</strain>
    </source>
</reference>